<dbReference type="Proteomes" id="UP001454036">
    <property type="component" value="Unassembled WGS sequence"/>
</dbReference>
<dbReference type="PANTHER" id="PTHR36607">
    <property type="entry name" value="1,2-DIHYDROXY-3-KETO-5-METHYLTHIOPENTENE DIOXYGENASE 4"/>
    <property type="match status" value="1"/>
</dbReference>
<keyword evidence="3" id="KW-1185">Reference proteome</keyword>
<accession>A0AAV3Q8F6</accession>
<proteinExistence type="predicted"/>
<dbReference type="EMBL" id="BAABME010003610">
    <property type="protein sequence ID" value="GAA0159466.1"/>
    <property type="molecule type" value="Genomic_DNA"/>
</dbReference>
<dbReference type="PANTHER" id="PTHR36607:SF23">
    <property type="entry name" value="AMINOTRANSFERASE-LIKE PLANT MOBILE DOMAIN-CONTAINING PROTEIN"/>
    <property type="match status" value="1"/>
</dbReference>
<protein>
    <recommendedName>
        <fullName evidence="4">Aminotransferase-like plant mobile domain-containing protein</fullName>
    </recommendedName>
</protein>
<sequence length="309" mass="34136">MASFMTNGSKVSLEPLVLVCIYRSLSQISLFDNPFVAPECFPAYYLFGWLESYLHAQHIASSRPIDPQMMRYHGKDRGKSPPNQAFFVSLCTGRISHRIGSEFMVEPYNPYCFIRQFGYTPTVPGLSSSVREIVDLPTGLRFWRTGILSRARQTTTFLGKDSPHTPPTSYKAWLSNLFLSKAPRSSSVKNGKGKGLPAGVCPSILVFQSSGSSKRKHSSSSTVEDRDPKHARAFIKTPSRPVDQGWLPQFMVVEVSSSISRQEHTELVDTRKSPKCLTIEVAESCPPSLPTLTITQGAKAILLTGASSL</sequence>
<evidence type="ECO:0000256" key="1">
    <source>
        <dbReference type="SAM" id="MobiDB-lite"/>
    </source>
</evidence>
<evidence type="ECO:0000313" key="3">
    <source>
        <dbReference type="Proteomes" id="UP001454036"/>
    </source>
</evidence>
<feature type="region of interest" description="Disordered" evidence="1">
    <location>
        <begin position="209"/>
        <end position="230"/>
    </location>
</feature>
<dbReference type="AlphaFoldDB" id="A0AAV3Q8F6"/>
<gene>
    <name evidence="2" type="ORF">LIER_16233</name>
</gene>
<name>A0AAV3Q8F6_LITER</name>
<evidence type="ECO:0008006" key="4">
    <source>
        <dbReference type="Google" id="ProtNLM"/>
    </source>
</evidence>
<evidence type="ECO:0000313" key="2">
    <source>
        <dbReference type="EMBL" id="GAA0159466.1"/>
    </source>
</evidence>
<comment type="caution">
    <text evidence="2">The sequence shown here is derived from an EMBL/GenBank/DDBJ whole genome shotgun (WGS) entry which is preliminary data.</text>
</comment>
<reference evidence="2 3" key="1">
    <citation type="submission" date="2024-01" db="EMBL/GenBank/DDBJ databases">
        <title>The complete chloroplast genome sequence of Lithospermum erythrorhizon: insights into the phylogenetic relationship among Boraginaceae species and the maternal lineages of purple gromwells.</title>
        <authorList>
            <person name="Okada T."/>
            <person name="Watanabe K."/>
        </authorList>
    </citation>
    <scope>NUCLEOTIDE SEQUENCE [LARGE SCALE GENOMIC DNA]</scope>
</reference>
<organism evidence="2 3">
    <name type="scientific">Lithospermum erythrorhizon</name>
    <name type="common">Purple gromwell</name>
    <name type="synonym">Lithospermum officinale var. erythrorhizon</name>
    <dbReference type="NCBI Taxonomy" id="34254"/>
    <lineage>
        <taxon>Eukaryota</taxon>
        <taxon>Viridiplantae</taxon>
        <taxon>Streptophyta</taxon>
        <taxon>Embryophyta</taxon>
        <taxon>Tracheophyta</taxon>
        <taxon>Spermatophyta</taxon>
        <taxon>Magnoliopsida</taxon>
        <taxon>eudicotyledons</taxon>
        <taxon>Gunneridae</taxon>
        <taxon>Pentapetalae</taxon>
        <taxon>asterids</taxon>
        <taxon>lamiids</taxon>
        <taxon>Boraginales</taxon>
        <taxon>Boraginaceae</taxon>
        <taxon>Boraginoideae</taxon>
        <taxon>Lithospermeae</taxon>
        <taxon>Lithospermum</taxon>
    </lineage>
</organism>